<dbReference type="AlphaFoldDB" id="A0A1F5B1D3"/>
<dbReference type="InterPro" id="IPR023842">
    <property type="entry name" value="Bacillithiol_biosynth_BshB1"/>
</dbReference>
<dbReference type="Pfam" id="PF02585">
    <property type="entry name" value="PIG-L"/>
    <property type="match status" value="1"/>
</dbReference>
<dbReference type="InterPro" id="IPR003737">
    <property type="entry name" value="GlcNAc_PI_deacetylase-related"/>
</dbReference>
<dbReference type="NCBIfam" id="TIGR04001">
    <property type="entry name" value="thiol_BshB1"/>
    <property type="match status" value="1"/>
</dbReference>
<dbReference type="GO" id="GO:0071793">
    <property type="term" value="P:bacillithiol biosynthetic process"/>
    <property type="evidence" value="ECO:0007669"/>
    <property type="project" value="InterPro"/>
</dbReference>
<protein>
    <submittedName>
        <fullName evidence="1">Bacillithiol biosynthesis deacetylase BshB1</fullName>
    </submittedName>
</protein>
<reference evidence="1 2" key="1">
    <citation type="journal article" date="2016" name="Nat. Commun.">
        <title>Thousands of microbial genomes shed light on interconnected biogeochemical processes in an aquifer system.</title>
        <authorList>
            <person name="Anantharaman K."/>
            <person name="Brown C.T."/>
            <person name="Hug L.A."/>
            <person name="Sharon I."/>
            <person name="Castelle C.J."/>
            <person name="Probst A.J."/>
            <person name="Thomas B.C."/>
            <person name="Singh A."/>
            <person name="Wilkins M.J."/>
            <person name="Karaoz U."/>
            <person name="Brodie E.L."/>
            <person name="Williams K.H."/>
            <person name="Hubbard S.S."/>
            <person name="Banfield J.F."/>
        </authorList>
    </citation>
    <scope>NUCLEOTIDE SEQUENCE [LARGE SCALE GENOMIC DNA]</scope>
</reference>
<dbReference type="EMBL" id="MEYI01000004">
    <property type="protein sequence ID" value="OGD24387.1"/>
    <property type="molecule type" value="Genomic_DNA"/>
</dbReference>
<dbReference type="SUPFAM" id="SSF102588">
    <property type="entry name" value="LmbE-like"/>
    <property type="match status" value="1"/>
</dbReference>
<evidence type="ECO:0000313" key="1">
    <source>
        <dbReference type="EMBL" id="OGD24387.1"/>
    </source>
</evidence>
<gene>
    <name evidence="1" type="ORF">A2Z10_00325</name>
</gene>
<sequence>MNNDTMKLDLLAFGAHPDDVEAGCGGFLIKYAQQGKKVGIVDLSLAELSTNGTIPVRMEEAKNAAHIIGAVVRENLEFPNNFFVNSKENQEKIINVIRKYKPEIVLLPYWNDRHPDHAASRDIIFPALFTAGLKNFISGASFPHRPKYVFFYQLWYGFTPTFILDISKEFPVKIDAILAYQSQFVKKEGSIDTKDTNPAFLKYIEARHRNSGYEIGVEYGEAYASATPLGIKDMQSLLPNYD</sequence>
<proteinExistence type="predicted"/>
<evidence type="ECO:0000313" key="2">
    <source>
        <dbReference type="Proteomes" id="UP000176639"/>
    </source>
</evidence>
<name>A0A1F5B1D3_9BACT</name>
<dbReference type="PANTHER" id="PTHR12993">
    <property type="entry name" value="N-ACETYLGLUCOSAMINYL-PHOSPHATIDYLINOSITOL DE-N-ACETYLASE-RELATED"/>
    <property type="match status" value="1"/>
</dbReference>
<dbReference type="GO" id="GO:0019213">
    <property type="term" value="F:deacetylase activity"/>
    <property type="evidence" value="ECO:0007669"/>
    <property type="project" value="InterPro"/>
</dbReference>
<accession>A0A1F5B1D3</accession>
<organism evidence="1 2">
    <name type="scientific">Candidatus Azambacteria bacterium RBG_16_47_10</name>
    <dbReference type="NCBI Taxonomy" id="1797292"/>
    <lineage>
        <taxon>Bacteria</taxon>
        <taxon>Candidatus Azamiibacteriota</taxon>
    </lineage>
</organism>
<dbReference type="GO" id="GO:0016811">
    <property type="term" value="F:hydrolase activity, acting on carbon-nitrogen (but not peptide) bonds, in linear amides"/>
    <property type="evidence" value="ECO:0007669"/>
    <property type="project" value="TreeGrafter"/>
</dbReference>
<dbReference type="InterPro" id="IPR024078">
    <property type="entry name" value="LmbE-like_dom_sf"/>
</dbReference>
<dbReference type="PANTHER" id="PTHR12993:SF30">
    <property type="entry name" value="N-ACETYL-ALPHA-D-GLUCOSAMINYL L-MALATE DEACETYLASE 1"/>
    <property type="match status" value="1"/>
</dbReference>
<dbReference type="Proteomes" id="UP000176639">
    <property type="component" value="Unassembled WGS sequence"/>
</dbReference>
<comment type="caution">
    <text evidence="1">The sequence shown here is derived from an EMBL/GenBank/DDBJ whole genome shotgun (WGS) entry which is preliminary data.</text>
</comment>
<dbReference type="Gene3D" id="3.40.50.10320">
    <property type="entry name" value="LmbE-like"/>
    <property type="match status" value="1"/>
</dbReference>